<dbReference type="InterPro" id="IPR051531">
    <property type="entry name" value="N-acetyltransferase"/>
</dbReference>
<dbReference type="eggNOG" id="COG1670">
    <property type="taxonomic scope" value="Bacteria"/>
</dbReference>
<accession>Q1IWG5</accession>
<dbReference type="SUPFAM" id="SSF55729">
    <property type="entry name" value="Acyl-CoA N-acyltransferases (Nat)"/>
    <property type="match status" value="1"/>
</dbReference>
<sequence>MYAETPRLLLVPLTREVIETRLVQDTFRASVPTPHGPLTVTYPPAWPGDLLPLLPQRLAAFSPEKEAWSATLVERATLTAVGQLGAKGTPDARGDLEIGYGLNPEVWNRGYATEGVGALVAALLVRRDVRRLTAQTAVTNPASGRVLEKLGFQRVGTGWDAEDGHLILWAMERGAKKNPPLHGRGYKREEL</sequence>
<dbReference type="PROSITE" id="PS51186">
    <property type="entry name" value="GNAT"/>
    <property type="match status" value="1"/>
</dbReference>
<keyword evidence="3" id="KW-1185">Reference proteome</keyword>
<feature type="domain" description="N-acetyltransferase" evidence="1">
    <location>
        <begin position="40"/>
        <end position="174"/>
    </location>
</feature>
<dbReference type="KEGG" id="dge:Dgeo_2125"/>
<dbReference type="Pfam" id="PF13302">
    <property type="entry name" value="Acetyltransf_3"/>
    <property type="match status" value="1"/>
</dbReference>
<dbReference type="InterPro" id="IPR000182">
    <property type="entry name" value="GNAT_dom"/>
</dbReference>
<dbReference type="InterPro" id="IPR016181">
    <property type="entry name" value="Acyl_CoA_acyltransferase"/>
</dbReference>
<evidence type="ECO:0000313" key="3">
    <source>
        <dbReference type="Proteomes" id="UP000002431"/>
    </source>
</evidence>
<proteinExistence type="predicted"/>
<dbReference type="Proteomes" id="UP000002431">
    <property type="component" value="Chromosome"/>
</dbReference>
<organism evidence="2 3">
    <name type="scientific">Deinococcus geothermalis (strain DSM 11300 / CIP 105573 / AG-3a)</name>
    <dbReference type="NCBI Taxonomy" id="319795"/>
    <lineage>
        <taxon>Bacteria</taxon>
        <taxon>Thermotogati</taxon>
        <taxon>Deinococcota</taxon>
        <taxon>Deinococci</taxon>
        <taxon>Deinococcales</taxon>
        <taxon>Deinococcaceae</taxon>
        <taxon>Deinococcus</taxon>
    </lineage>
</organism>
<dbReference type="GO" id="GO:0016747">
    <property type="term" value="F:acyltransferase activity, transferring groups other than amino-acyl groups"/>
    <property type="evidence" value="ECO:0007669"/>
    <property type="project" value="InterPro"/>
</dbReference>
<dbReference type="PANTHER" id="PTHR43792">
    <property type="entry name" value="GNAT FAMILY, PUTATIVE (AFU_ORTHOLOGUE AFUA_3G00765)-RELATED-RELATED"/>
    <property type="match status" value="1"/>
</dbReference>
<dbReference type="PANTHER" id="PTHR43792:SF13">
    <property type="entry name" value="ACETYLTRANSFERASE"/>
    <property type="match status" value="1"/>
</dbReference>
<dbReference type="HOGENOM" id="CLU_013985_28_0_0"/>
<dbReference type="Gene3D" id="3.40.630.30">
    <property type="match status" value="1"/>
</dbReference>
<evidence type="ECO:0000259" key="1">
    <source>
        <dbReference type="PROSITE" id="PS51186"/>
    </source>
</evidence>
<dbReference type="AlphaFoldDB" id="Q1IWG5"/>
<dbReference type="EMBL" id="CP000359">
    <property type="protein sequence ID" value="ABF46419.1"/>
    <property type="molecule type" value="Genomic_DNA"/>
</dbReference>
<name>Q1IWG5_DEIGD</name>
<reference evidence="2" key="1">
    <citation type="submission" date="2006-04" db="EMBL/GenBank/DDBJ databases">
        <title>Complete sequence of chromosome of Deinococcus geothermalis DSM 11300.</title>
        <authorList>
            <consortium name="US DOE Joint Genome Institute"/>
            <person name="Copeland A."/>
            <person name="Lucas S."/>
            <person name="Lapidus A."/>
            <person name="Barry K."/>
            <person name="Detter J.C."/>
            <person name="Glavina del Rio T."/>
            <person name="Hammon N."/>
            <person name="Israni S."/>
            <person name="Dalin E."/>
            <person name="Tice H."/>
            <person name="Pitluck S."/>
            <person name="Brettin T."/>
            <person name="Bruce D."/>
            <person name="Han C."/>
            <person name="Tapia R."/>
            <person name="Saunders E."/>
            <person name="Gilna P."/>
            <person name="Schmutz J."/>
            <person name="Larimer F."/>
            <person name="Land M."/>
            <person name="Hauser L."/>
            <person name="Kyrpides N."/>
            <person name="Kim E."/>
            <person name="Daly M.J."/>
            <person name="Fredrickson J.K."/>
            <person name="Makarova K.S."/>
            <person name="Gaidamakova E.K."/>
            <person name="Zhai M."/>
            <person name="Richardson P."/>
        </authorList>
    </citation>
    <scope>NUCLEOTIDE SEQUENCE</scope>
    <source>
        <strain evidence="2">DSM 11300</strain>
    </source>
</reference>
<dbReference type="RefSeq" id="WP_011531244.1">
    <property type="nucleotide sequence ID" value="NC_008025.1"/>
</dbReference>
<dbReference type="STRING" id="319795.Dgeo_2125"/>
<gene>
    <name evidence="2" type="ordered locus">Dgeo_2125</name>
</gene>
<protein>
    <submittedName>
        <fullName evidence="2">GCN5-related N-acetyltransferase</fullName>
    </submittedName>
</protein>
<evidence type="ECO:0000313" key="2">
    <source>
        <dbReference type="EMBL" id="ABF46419.1"/>
    </source>
</evidence>